<feature type="transmembrane region" description="Helical" evidence="9">
    <location>
        <begin position="421"/>
        <end position="441"/>
    </location>
</feature>
<dbReference type="PANTHER" id="PTHR30607:SF2">
    <property type="entry name" value="POTASSIUM-TRANSPORTING ATPASE POTASSIUM-BINDING SUBUNIT"/>
    <property type="match status" value="1"/>
</dbReference>
<keyword evidence="2 9" id="KW-1003">Cell membrane</keyword>
<feature type="transmembrane region" description="Helical" evidence="9">
    <location>
        <begin position="279"/>
        <end position="299"/>
    </location>
</feature>
<evidence type="ECO:0000256" key="3">
    <source>
        <dbReference type="ARBA" id="ARBA00022538"/>
    </source>
</evidence>
<feature type="transmembrane region" description="Helical" evidence="9">
    <location>
        <begin position="6"/>
        <end position="27"/>
    </location>
</feature>
<dbReference type="PIRSF" id="PIRSF001294">
    <property type="entry name" value="K_ATPaseA"/>
    <property type="match status" value="1"/>
</dbReference>
<dbReference type="HAMAP" id="MF_00275">
    <property type="entry name" value="KdpA"/>
    <property type="match status" value="1"/>
</dbReference>
<dbReference type="InterPro" id="IPR004623">
    <property type="entry name" value="KdpA"/>
</dbReference>
<evidence type="ECO:0000256" key="8">
    <source>
        <dbReference type="ARBA" id="ARBA00023136"/>
    </source>
</evidence>
<comment type="subcellular location">
    <subcellularLocation>
        <location evidence="9">Cell membrane</location>
        <topology evidence="9">Multi-pass membrane protein</topology>
    </subcellularLocation>
</comment>
<feature type="transmembrane region" description="Helical" evidence="9">
    <location>
        <begin position="180"/>
        <end position="202"/>
    </location>
</feature>
<accession>A0A5B8U984</accession>
<keyword evidence="7 9" id="KW-0406">Ion transport</keyword>
<dbReference type="RefSeq" id="WP_146921710.1">
    <property type="nucleotide sequence ID" value="NZ_CP042430.1"/>
</dbReference>
<comment type="similarity">
    <text evidence="9">Belongs to the KdpA family.</text>
</comment>
<dbReference type="AlphaFoldDB" id="A0A5B8U984"/>
<keyword evidence="3 9" id="KW-0633">Potassium transport</keyword>
<keyword evidence="5 9" id="KW-0630">Potassium</keyword>
<comment type="function">
    <text evidence="9">Part of the high-affinity ATP-driven potassium transport (or Kdp) system, which catalyzes the hydrolysis of ATP coupled with the electrogenic transport of potassium into the cytoplasm. This subunit binds the extracellular potassium ions and delivers the ions to the membrane domain of KdpB through an intramembrane tunnel.</text>
</comment>
<evidence type="ECO:0000256" key="6">
    <source>
        <dbReference type="ARBA" id="ARBA00022989"/>
    </source>
</evidence>
<keyword evidence="8 9" id="KW-0472">Membrane</keyword>
<protein>
    <recommendedName>
        <fullName evidence="9">Potassium-transporting ATPase potassium-binding subunit</fullName>
    </recommendedName>
    <alternativeName>
        <fullName evidence="9">ATP phosphohydrolase [potassium-transporting] A chain</fullName>
    </alternativeName>
    <alternativeName>
        <fullName evidence="9">Potassium-binding and translocating subunit A</fullName>
    </alternativeName>
    <alternativeName>
        <fullName evidence="9">Potassium-translocating ATPase A chain</fullName>
    </alternativeName>
</protein>
<feature type="transmembrane region" description="Helical" evidence="9">
    <location>
        <begin position="505"/>
        <end position="526"/>
    </location>
</feature>
<dbReference type="PANTHER" id="PTHR30607">
    <property type="entry name" value="POTASSIUM-TRANSPORTING ATPASE A CHAIN"/>
    <property type="match status" value="1"/>
</dbReference>
<comment type="subunit">
    <text evidence="9">The system is composed of three essential subunits: KdpA, KdpB and KdpC.</text>
</comment>
<evidence type="ECO:0000313" key="11">
    <source>
        <dbReference type="Proteomes" id="UP000321805"/>
    </source>
</evidence>
<dbReference type="GO" id="GO:0005886">
    <property type="term" value="C:plasma membrane"/>
    <property type="evidence" value="ECO:0007669"/>
    <property type="project" value="UniProtKB-SubCell"/>
</dbReference>
<dbReference type="GO" id="GO:0008556">
    <property type="term" value="F:P-type potassium transmembrane transporter activity"/>
    <property type="evidence" value="ECO:0007669"/>
    <property type="project" value="InterPro"/>
</dbReference>
<dbReference type="NCBIfam" id="TIGR00680">
    <property type="entry name" value="kdpA"/>
    <property type="match status" value="1"/>
</dbReference>
<dbReference type="OrthoDB" id="9763796at2"/>
<gene>
    <name evidence="9 10" type="primary">kdpA</name>
    <name evidence="10" type="ORF">FSW04_18390</name>
</gene>
<feature type="transmembrane region" description="Helical" evidence="9">
    <location>
        <begin position="67"/>
        <end position="87"/>
    </location>
</feature>
<keyword evidence="6 9" id="KW-1133">Transmembrane helix</keyword>
<keyword evidence="1 9" id="KW-0813">Transport</keyword>
<dbReference type="GO" id="GO:0030955">
    <property type="term" value="F:potassium ion binding"/>
    <property type="evidence" value="ECO:0007669"/>
    <property type="project" value="UniProtKB-UniRule"/>
</dbReference>
<evidence type="ECO:0000256" key="9">
    <source>
        <dbReference type="HAMAP-Rule" id="MF_00275"/>
    </source>
</evidence>
<dbReference type="Pfam" id="PF03814">
    <property type="entry name" value="KdpA"/>
    <property type="match status" value="1"/>
</dbReference>
<name>A0A5B8U984_9ACTN</name>
<feature type="transmembrane region" description="Helical" evidence="9">
    <location>
        <begin position="547"/>
        <end position="571"/>
    </location>
</feature>
<dbReference type="Proteomes" id="UP000321805">
    <property type="component" value="Chromosome"/>
</dbReference>
<keyword evidence="11" id="KW-1185">Reference proteome</keyword>
<dbReference type="KEGG" id="bsol:FSW04_18390"/>
<evidence type="ECO:0000256" key="7">
    <source>
        <dbReference type="ARBA" id="ARBA00023065"/>
    </source>
</evidence>
<sequence>MVQGFLQIALFCAILVAVAPFMGAYMARVFSDERVILTPVLAPVERSLYRLFRLGAGGVPVEQDWKAYARSLVVVSVLFVLLLYVILRTQGIHPFNPEGFRSGTWDVSFNTASSFLTNTNWQFYGGETTMSYFSQMAGLAVQNFVSAAVGIAVLVALIRGIAARHGRGSLGNFYKDLTRIILYILVPLSVLATVVLVSQGVVQTLGGTVGGIARGPVASQEAIKMLGTNGGGFFSVNSAYPFENPTAFSNAFEMFLILLIPASLPFTFGRMVGNRRQGWTIFGAMSFLFVVSVVVVYLAELHGTPAQHLAGLDTGHVGGSTGGNLEGKEQRFGIASSSLFTAITTVVSCGAVNTAFESLTGLGGLVPMVNLGYSESVFGGVGTGLYMMLLFVLLAVFVGGLMVGRTPEYLGKKLEPKDVKLVSIGALFTALIVLVLTALALSTKYGGPSIHASGPQGFSETFYAYLSQANNNGSALAGYTGYLQPNAPGNAGAHGVSFADLMGGFAMLFGRFVPILAVLAVAGGLARKKVSPAGLGTMRTDTPTFGVLLVGVVVLIGALTFLPAFLLGPIVQSLTTNLF</sequence>
<evidence type="ECO:0000256" key="4">
    <source>
        <dbReference type="ARBA" id="ARBA00022692"/>
    </source>
</evidence>
<proteinExistence type="inferred from homology"/>
<evidence type="ECO:0000256" key="1">
    <source>
        <dbReference type="ARBA" id="ARBA00022448"/>
    </source>
</evidence>
<dbReference type="EMBL" id="CP042430">
    <property type="protein sequence ID" value="QEC49348.1"/>
    <property type="molecule type" value="Genomic_DNA"/>
</dbReference>
<organism evidence="10 11">
    <name type="scientific">Baekduia soli</name>
    <dbReference type="NCBI Taxonomy" id="496014"/>
    <lineage>
        <taxon>Bacteria</taxon>
        <taxon>Bacillati</taxon>
        <taxon>Actinomycetota</taxon>
        <taxon>Thermoleophilia</taxon>
        <taxon>Solirubrobacterales</taxon>
        <taxon>Baekduiaceae</taxon>
        <taxon>Baekduia</taxon>
    </lineage>
</organism>
<feature type="transmembrane region" description="Helical" evidence="9">
    <location>
        <begin position="139"/>
        <end position="159"/>
    </location>
</feature>
<keyword evidence="4 9" id="KW-0812">Transmembrane</keyword>
<reference evidence="10 11" key="1">
    <citation type="journal article" date="2018" name="J. Microbiol.">
        <title>Baekduia soli gen. nov., sp. nov., a novel bacterium isolated from the soil of Baekdu Mountain and proposal of a novel family name, Baekduiaceae fam. nov.</title>
        <authorList>
            <person name="An D.S."/>
            <person name="Siddiqi M.Z."/>
            <person name="Kim K.H."/>
            <person name="Yu H.S."/>
            <person name="Im W.T."/>
        </authorList>
    </citation>
    <scope>NUCLEOTIDE SEQUENCE [LARGE SCALE GENOMIC DNA]</scope>
    <source>
        <strain evidence="10 11">BR7-21</strain>
    </source>
</reference>
<evidence type="ECO:0000256" key="5">
    <source>
        <dbReference type="ARBA" id="ARBA00022958"/>
    </source>
</evidence>
<evidence type="ECO:0000256" key="2">
    <source>
        <dbReference type="ARBA" id="ARBA00022475"/>
    </source>
</evidence>
<feature type="transmembrane region" description="Helical" evidence="9">
    <location>
        <begin position="377"/>
        <end position="401"/>
    </location>
</feature>
<feature type="transmembrane region" description="Helical" evidence="9">
    <location>
        <begin position="247"/>
        <end position="267"/>
    </location>
</feature>
<evidence type="ECO:0000313" key="10">
    <source>
        <dbReference type="EMBL" id="QEC49348.1"/>
    </source>
</evidence>